<keyword evidence="4" id="KW-1185">Reference proteome</keyword>
<keyword evidence="1" id="KW-0732">Signal</keyword>
<evidence type="ECO:0000256" key="1">
    <source>
        <dbReference type="SAM" id="SignalP"/>
    </source>
</evidence>
<evidence type="ECO:0000313" key="3">
    <source>
        <dbReference type="EMBL" id="TDU28493.1"/>
    </source>
</evidence>
<evidence type="ECO:0000259" key="2">
    <source>
        <dbReference type="Pfam" id="PF13084"/>
    </source>
</evidence>
<comment type="caution">
    <text evidence="3">The sequence shown here is derived from an EMBL/GenBank/DDBJ whole genome shotgun (WGS) entry which is preliminary data.</text>
</comment>
<dbReference type="OrthoDB" id="9152616at2"/>
<evidence type="ECO:0000313" key="4">
    <source>
        <dbReference type="Proteomes" id="UP000295341"/>
    </source>
</evidence>
<proteinExistence type="predicted"/>
<dbReference type="AlphaFoldDB" id="A0A4R7P3Y6"/>
<feature type="signal peptide" evidence="1">
    <location>
        <begin position="1"/>
        <end position="23"/>
    </location>
</feature>
<dbReference type="Proteomes" id="UP000295341">
    <property type="component" value="Unassembled WGS sequence"/>
</dbReference>
<name>A0A4R7P3Y6_9GAMM</name>
<dbReference type="InterPro" id="IPR025079">
    <property type="entry name" value="DUF3943"/>
</dbReference>
<organism evidence="3 4">
    <name type="scientific">Panacagrimonas perspica</name>
    <dbReference type="NCBI Taxonomy" id="381431"/>
    <lineage>
        <taxon>Bacteria</taxon>
        <taxon>Pseudomonadati</taxon>
        <taxon>Pseudomonadota</taxon>
        <taxon>Gammaproteobacteria</taxon>
        <taxon>Nevskiales</taxon>
        <taxon>Nevskiaceae</taxon>
        <taxon>Panacagrimonas</taxon>
    </lineage>
</organism>
<gene>
    <name evidence="3" type="ORF">DFR24_2865</name>
</gene>
<reference evidence="3 4" key="1">
    <citation type="submission" date="2019-03" db="EMBL/GenBank/DDBJ databases">
        <title>Genomic Encyclopedia of Type Strains, Phase IV (KMG-IV): sequencing the most valuable type-strain genomes for metagenomic binning, comparative biology and taxonomic classification.</title>
        <authorList>
            <person name="Goeker M."/>
        </authorList>
    </citation>
    <scope>NUCLEOTIDE SEQUENCE [LARGE SCALE GENOMIC DNA]</scope>
    <source>
        <strain evidence="3 4">DSM 26377</strain>
    </source>
</reference>
<accession>A0A4R7P3Y6</accession>
<sequence length="505" mass="55412">MRPTSRVLLCALALFVIGTPAWAENDPPLDSSQQQRAPTAFADNKPVPVLNWGEGSGKSWWVPAANIFLFDFLLNQYNREFSGVSDYDSNWGSIKDNLKGDWVYDSDRFDINQIGHPYQGSMYHGFSRAAGLDYWAASAYTFVASAAWEVMGETTEPSFNDQLTTGFGGSFLGEPLFRMASLLLESNNGGPPGFWREIGAAFISPSTGFTRAAYGKRFDGVFRSHDPAVYTRIDIGANVASDVDSDVSARGEAEDFTPQSYRKGEAIADFTMAYGLPGKPGYTYDRPFDYFHFQFTAATSNALENVMSRGLLIGTNYSIGDSYRGIWGLYGTYDYIAPQIFRVSTTSASLGTTAQWWMSRDVALQGTVLGGVGYGSAGEARSGEERDYRAGISAQGLLALRFIFSDVVSLDMTARDYRISDTASDDDNGKENIIRADVSLTWRVYRLHGLTLKYVFSRRDASYDGLPDANQEVGALSVGYTYLGQTRSGAVDWRPRSDGGPGAGY</sequence>
<feature type="domain" description="DUF3943" evidence="2">
    <location>
        <begin position="102"/>
        <end position="206"/>
    </location>
</feature>
<protein>
    <submittedName>
        <fullName evidence="3">Uncharacterized protein DUF3943</fullName>
    </submittedName>
</protein>
<dbReference type="RefSeq" id="WP_133882037.1">
    <property type="nucleotide sequence ID" value="NZ_MWIN01000037.1"/>
</dbReference>
<dbReference type="EMBL" id="SOBT01000009">
    <property type="protein sequence ID" value="TDU28493.1"/>
    <property type="molecule type" value="Genomic_DNA"/>
</dbReference>
<feature type="chain" id="PRO_5030099536" evidence="1">
    <location>
        <begin position="24"/>
        <end position="505"/>
    </location>
</feature>
<dbReference type="Pfam" id="PF13084">
    <property type="entry name" value="DUF3943"/>
    <property type="match status" value="1"/>
</dbReference>